<comment type="caution">
    <text evidence="1">The sequence shown here is derived from an EMBL/GenBank/DDBJ whole genome shotgun (WGS) entry which is preliminary data.</text>
</comment>
<dbReference type="PATRIC" id="fig|1398.22.peg.531"/>
<evidence type="ECO:0000313" key="1">
    <source>
        <dbReference type="EMBL" id="KWZ85241.1"/>
    </source>
</evidence>
<evidence type="ECO:0000313" key="2">
    <source>
        <dbReference type="Proteomes" id="UP000070376"/>
    </source>
</evidence>
<organism evidence="1 2">
    <name type="scientific">Heyndrickxia coagulans</name>
    <name type="common">Weizmannia coagulans</name>
    <dbReference type="NCBI Taxonomy" id="1398"/>
    <lineage>
        <taxon>Bacteria</taxon>
        <taxon>Bacillati</taxon>
        <taxon>Bacillota</taxon>
        <taxon>Bacilli</taxon>
        <taxon>Bacillales</taxon>
        <taxon>Bacillaceae</taxon>
        <taxon>Heyndrickxia</taxon>
    </lineage>
</organism>
<dbReference type="EMBL" id="LRPN01000018">
    <property type="protein sequence ID" value="KWZ85241.1"/>
    <property type="molecule type" value="Genomic_DNA"/>
</dbReference>
<name>A0A133L052_HEYCO</name>
<accession>A0A133L052</accession>
<sequence length="95" mass="11132">MKRPCKPIKNYDKKRQIAQPKLKENPQKVNTGRLSNRFLSAKYCGLIQIVSNCLNLFQFPTNFGMIYDIMYDSFLSISHLCCRSKGRNLWKTQLV</sequence>
<protein>
    <submittedName>
        <fullName evidence="1">Uncharacterized protein</fullName>
    </submittedName>
</protein>
<proteinExistence type="predicted"/>
<dbReference type="Proteomes" id="UP000070376">
    <property type="component" value="Unassembled WGS sequence"/>
</dbReference>
<gene>
    <name evidence="1" type="ORF">HMPREF3213_00535</name>
</gene>
<dbReference type="AlphaFoldDB" id="A0A133L052"/>
<reference evidence="2" key="1">
    <citation type="submission" date="2016-01" db="EMBL/GenBank/DDBJ databases">
        <authorList>
            <person name="Mitreva M."/>
            <person name="Pepin K.H."/>
            <person name="Mihindukulasuriya K.A."/>
            <person name="Fulton R."/>
            <person name="Fronick C."/>
            <person name="O'Laughlin M."/>
            <person name="Miner T."/>
            <person name="Herter B."/>
            <person name="Rosa B.A."/>
            <person name="Cordes M."/>
            <person name="Tomlinson C."/>
            <person name="Wollam A."/>
            <person name="Palsikar V.B."/>
            <person name="Mardis E.R."/>
            <person name="Wilson R.K."/>
        </authorList>
    </citation>
    <scope>NUCLEOTIDE SEQUENCE [LARGE SCALE GENOMIC DNA]</scope>
    <source>
        <strain evidence="2">GED7749B</strain>
    </source>
</reference>